<dbReference type="InterPro" id="IPR005000">
    <property type="entry name" value="Aldolase/citrate-lyase_domain"/>
</dbReference>
<dbReference type="InterPro" id="IPR040186">
    <property type="entry name" value="Citramalyl-CoA_lyase"/>
</dbReference>
<accession>A0A9R0B2K8</accession>
<proteinExistence type="predicted"/>
<feature type="signal peptide" evidence="2">
    <location>
        <begin position="1"/>
        <end position="27"/>
    </location>
</feature>
<dbReference type="GO" id="GO:0046872">
    <property type="term" value="F:metal ion binding"/>
    <property type="evidence" value="ECO:0007669"/>
    <property type="project" value="UniProtKB-KW"/>
</dbReference>
<name>A0A9R0B2K8_CYPCA</name>
<dbReference type="Proteomes" id="UP001155660">
    <property type="component" value="Chromosome A9"/>
</dbReference>
<dbReference type="GO" id="GO:0047777">
    <property type="term" value="F:(S)-citramalyl-CoA lyase activity"/>
    <property type="evidence" value="ECO:0007669"/>
    <property type="project" value="TreeGrafter"/>
</dbReference>
<dbReference type="RefSeq" id="XP_042619793.1">
    <property type="nucleotide sequence ID" value="XM_042763859.1"/>
</dbReference>
<organism evidence="4">
    <name type="scientific">Cyprinus carpio</name>
    <name type="common">Common carp</name>
    <dbReference type="NCBI Taxonomy" id="7962"/>
    <lineage>
        <taxon>Eukaryota</taxon>
        <taxon>Metazoa</taxon>
        <taxon>Chordata</taxon>
        <taxon>Craniata</taxon>
        <taxon>Vertebrata</taxon>
        <taxon>Euteleostomi</taxon>
        <taxon>Actinopterygii</taxon>
        <taxon>Neopterygii</taxon>
        <taxon>Teleostei</taxon>
        <taxon>Ostariophysi</taxon>
        <taxon>Cypriniformes</taxon>
        <taxon>Cyprinidae</taxon>
        <taxon>Cyprininae</taxon>
        <taxon>Cyprinus</taxon>
    </lineage>
</organism>
<dbReference type="KEGG" id="ccar:122146138"/>
<sequence>MALRIGRASRRASVLGISRLLLSAVTWWQFSQHSHHTPGTSLKYIPRCRLRKLTSLDVDCAVLDCEDGVALNKKDAARKTIPKMLAELD</sequence>
<keyword evidence="1" id="KW-0479">Metal-binding</keyword>
<dbReference type="PANTHER" id="PTHR11105">
    <property type="entry name" value="CITRATE LYASE SUBUNIT BETA-RELATED"/>
    <property type="match status" value="1"/>
</dbReference>
<feature type="domain" description="HpcH/HpaI aldolase/citrate lyase" evidence="3">
    <location>
        <begin position="51"/>
        <end position="88"/>
    </location>
</feature>
<dbReference type="AlphaFoldDB" id="A0A9R0B2K8"/>
<gene>
    <name evidence="4" type="primary">LOC122146138</name>
</gene>
<evidence type="ECO:0000256" key="1">
    <source>
        <dbReference type="ARBA" id="ARBA00022723"/>
    </source>
</evidence>
<dbReference type="OrthoDB" id="1773at2759"/>
<dbReference type="GO" id="GO:0106064">
    <property type="term" value="P:regulation of cobalamin metabolic process"/>
    <property type="evidence" value="ECO:0007669"/>
    <property type="project" value="TreeGrafter"/>
</dbReference>
<dbReference type="GeneID" id="122146138"/>
<feature type="chain" id="PRO_5040250033" evidence="2">
    <location>
        <begin position="28"/>
        <end position="89"/>
    </location>
</feature>
<keyword evidence="2" id="KW-0732">Signal</keyword>
<dbReference type="PANTHER" id="PTHR11105:SF0">
    <property type="entry name" value="CITRAMALYL-COA LYASE, MITOCHONDRIAL"/>
    <property type="match status" value="1"/>
</dbReference>
<dbReference type="Pfam" id="PF03328">
    <property type="entry name" value="HpcH_HpaI"/>
    <property type="match status" value="1"/>
</dbReference>
<evidence type="ECO:0000313" key="4">
    <source>
        <dbReference type="RefSeq" id="XP_042619793.1"/>
    </source>
</evidence>
<evidence type="ECO:0000256" key="2">
    <source>
        <dbReference type="SAM" id="SignalP"/>
    </source>
</evidence>
<protein>
    <submittedName>
        <fullName evidence="4">Citramalyl-CoA lyase, mitochondrial-like</fullName>
    </submittedName>
</protein>
<reference evidence="4" key="1">
    <citation type="submission" date="2025-08" db="UniProtKB">
        <authorList>
            <consortium name="RefSeq"/>
        </authorList>
    </citation>
    <scope>IDENTIFICATION</scope>
    <source>
        <tissue evidence="4">Muscle</tissue>
    </source>
</reference>
<evidence type="ECO:0000259" key="3">
    <source>
        <dbReference type="Pfam" id="PF03328"/>
    </source>
</evidence>